<protein>
    <submittedName>
        <fullName evidence="1">Uncharacterized protein</fullName>
    </submittedName>
</protein>
<organism evidence="1 2">
    <name type="scientific">Hyalomma asiaticum</name>
    <name type="common">Tick</name>
    <dbReference type="NCBI Taxonomy" id="266040"/>
    <lineage>
        <taxon>Eukaryota</taxon>
        <taxon>Metazoa</taxon>
        <taxon>Ecdysozoa</taxon>
        <taxon>Arthropoda</taxon>
        <taxon>Chelicerata</taxon>
        <taxon>Arachnida</taxon>
        <taxon>Acari</taxon>
        <taxon>Parasitiformes</taxon>
        <taxon>Ixodida</taxon>
        <taxon>Ixodoidea</taxon>
        <taxon>Ixodidae</taxon>
        <taxon>Hyalomminae</taxon>
        <taxon>Hyalomma</taxon>
    </lineage>
</organism>
<evidence type="ECO:0000313" key="1">
    <source>
        <dbReference type="EMBL" id="KAH6944147.1"/>
    </source>
</evidence>
<keyword evidence="2" id="KW-1185">Reference proteome</keyword>
<reference evidence="1" key="1">
    <citation type="submission" date="2020-05" db="EMBL/GenBank/DDBJ databases">
        <title>Large-scale comparative analyses of tick genomes elucidate their genetic diversity and vector capacities.</title>
        <authorList>
            <person name="Jia N."/>
            <person name="Wang J."/>
            <person name="Shi W."/>
            <person name="Du L."/>
            <person name="Sun Y."/>
            <person name="Zhan W."/>
            <person name="Jiang J."/>
            <person name="Wang Q."/>
            <person name="Zhang B."/>
            <person name="Ji P."/>
            <person name="Sakyi L.B."/>
            <person name="Cui X."/>
            <person name="Yuan T."/>
            <person name="Jiang B."/>
            <person name="Yang W."/>
            <person name="Lam T.T.-Y."/>
            <person name="Chang Q."/>
            <person name="Ding S."/>
            <person name="Wang X."/>
            <person name="Zhu J."/>
            <person name="Ruan X."/>
            <person name="Zhao L."/>
            <person name="Wei J."/>
            <person name="Que T."/>
            <person name="Du C."/>
            <person name="Cheng J."/>
            <person name="Dai P."/>
            <person name="Han X."/>
            <person name="Huang E."/>
            <person name="Gao Y."/>
            <person name="Liu J."/>
            <person name="Shao H."/>
            <person name="Ye R."/>
            <person name="Li L."/>
            <person name="Wei W."/>
            <person name="Wang X."/>
            <person name="Wang C."/>
            <person name="Yang T."/>
            <person name="Huo Q."/>
            <person name="Li W."/>
            <person name="Guo W."/>
            <person name="Chen H."/>
            <person name="Zhou L."/>
            <person name="Ni X."/>
            <person name="Tian J."/>
            <person name="Zhou Y."/>
            <person name="Sheng Y."/>
            <person name="Liu T."/>
            <person name="Pan Y."/>
            <person name="Xia L."/>
            <person name="Li J."/>
            <person name="Zhao F."/>
            <person name="Cao W."/>
        </authorList>
    </citation>
    <scope>NUCLEOTIDE SEQUENCE</scope>
    <source>
        <strain evidence="1">Hyas-2018</strain>
    </source>
</reference>
<comment type="caution">
    <text evidence="1">The sequence shown here is derived from an EMBL/GenBank/DDBJ whole genome shotgun (WGS) entry which is preliminary data.</text>
</comment>
<evidence type="ECO:0000313" key="2">
    <source>
        <dbReference type="Proteomes" id="UP000821845"/>
    </source>
</evidence>
<dbReference type="Proteomes" id="UP000821845">
    <property type="component" value="Chromosome 1"/>
</dbReference>
<accession>A0ACB7T9I1</accession>
<dbReference type="EMBL" id="CM023481">
    <property type="protein sequence ID" value="KAH6944147.1"/>
    <property type="molecule type" value="Genomic_DNA"/>
</dbReference>
<sequence length="130" mass="14303">MLTRHVPASYPRAREGGQESSGKTGEEHFRATTLIGLSTTWRLSTPPQPPRTLSLTKFLPVLSLEEGSVTSLAIANLCVRRPPGLGAPRAALENALALLFHLLRTRARACEEDARRWGGDPQNFQKTFAR</sequence>
<proteinExistence type="predicted"/>
<gene>
    <name evidence="1" type="ORF">HPB50_002052</name>
</gene>
<name>A0ACB7T9I1_HYAAI</name>